<name>A0A4R5U4B0_9GAMM</name>
<accession>A0A4R5U4B0</accession>
<dbReference type="AlphaFoldDB" id="A0A4R5U4B0"/>
<dbReference type="OrthoDB" id="6058401at2"/>
<protein>
    <submittedName>
        <fullName evidence="2">Uncharacterized protein</fullName>
    </submittedName>
</protein>
<dbReference type="EMBL" id="SMTF01000001">
    <property type="protein sequence ID" value="TDK28556.1"/>
    <property type="molecule type" value="Genomic_DNA"/>
</dbReference>
<reference evidence="2 3" key="1">
    <citation type="submission" date="2019-03" db="EMBL/GenBank/DDBJ databases">
        <title>Luteimonas zhaokaii sp.nov., isolated from the rectal contents of Plateau pika in Yushu, Qinghai Province, China.</title>
        <authorList>
            <person name="Zhang G."/>
        </authorList>
    </citation>
    <scope>NUCLEOTIDE SEQUENCE [LARGE SCALE GENOMIC DNA]</scope>
    <source>
        <strain evidence="2 3">B9</strain>
    </source>
</reference>
<gene>
    <name evidence="2" type="ORF">E2F46_01350</name>
</gene>
<dbReference type="RefSeq" id="WP_133320377.1">
    <property type="nucleotide sequence ID" value="NZ_SMTF01000001.1"/>
</dbReference>
<sequence length="99" mass="11218">MAIYLEIVGRQSRRPRSHKEIAMLNQTSPRRSSLENRAHRLGLTLSEAGRHARAAAAGQNEPLPRWELSDGKYQDSIRGYRSLKEVAQALLEHEINAET</sequence>
<evidence type="ECO:0000256" key="1">
    <source>
        <dbReference type="SAM" id="MobiDB-lite"/>
    </source>
</evidence>
<keyword evidence="3" id="KW-1185">Reference proteome</keyword>
<evidence type="ECO:0000313" key="3">
    <source>
        <dbReference type="Proteomes" id="UP000294796"/>
    </source>
</evidence>
<comment type="caution">
    <text evidence="2">The sequence shown here is derived from an EMBL/GenBank/DDBJ whole genome shotgun (WGS) entry which is preliminary data.</text>
</comment>
<evidence type="ECO:0000313" key="2">
    <source>
        <dbReference type="EMBL" id="TDK28556.1"/>
    </source>
</evidence>
<organism evidence="2 3">
    <name type="scientific">Luteimonas aestuarii</name>
    <dbReference type="NCBI Taxonomy" id="453837"/>
    <lineage>
        <taxon>Bacteria</taxon>
        <taxon>Pseudomonadati</taxon>
        <taxon>Pseudomonadota</taxon>
        <taxon>Gammaproteobacteria</taxon>
        <taxon>Lysobacterales</taxon>
        <taxon>Lysobacteraceae</taxon>
        <taxon>Luteimonas</taxon>
    </lineage>
</organism>
<feature type="region of interest" description="Disordered" evidence="1">
    <location>
        <begin position="15"/>
        <end position="36"/>
    </location>
</feature>
<proteinExistence type="predicted"/>
<dbReference type="Proteomes" id="UP000294796">
    <property type="component" value="Unassembled WGS sequence"/>
</dbReference>